<proteinExistence type="predicted"/>
<protein>
    <submittedName>
        <fullName evidence="1">Uncharacterized protein</fullName>
    </submittedName>
</protein>
<dbReference type="EMBL" id="CACRXK020014183">
    <property type="protein sequence ID" value="CAB4026419.1"/>
    <property type="molecule type" value="Genomic_DNA"/>
</dbReference>
<dbReference type="OrthoDB" id="5987682at2759"/>
<dbReference type="AlphaFoldDB" id="A0A6S7L1U0"/>
<comment type="caution">
    <text evidence="1">The sequence shown here is derived from an EMBL/GenBank/DDBJ whole genome shotgun (WGS) entry which is preliminary data.</text>
</comment>
<evidence type="ECO:0000313" key="2">
    <source>
        <dbReference type="Proteomes" id="UP001152795"/>
    </source>
</evidence>
<gene>
    <name evidence="1" type="ORF">PACLA_8A050509</name>
</gene>
<keyword evidence="2" id="KW-1185">Reference proteome</keyword>
<sequence length="86" mass="10240">FWKYESEQFADDIAHIPWDAVQLMDSVDDKLNAFNDFFLTCLDSHAPVKTIIKLNPFITEDIRKLIATWKNVHKKARISRLKEDWF</sequence>
<organism evidence="1 2">
    <name type="scientific">Paramuricea clavata</name>
    <name type="common">Red gorgonian</name>
    <name type="synonym">Violescent sea-whip</name>
    <dbReference type="NCBI Taxonomy" id="317549"/>
    <lineage>
        <taxon>Eukaryota</taxon>
        <taxon>Metazoa</taxon>
        <taxon>Cnidaria</taxon>
        <taxon>Anthozoa</taxon>
        <taxon>Octocorallia</taxon>
        <taxon>Malacalcyonacea</taxon>
        <taxon>Plexauridae</taxon>
        <taxon>Paramuricea</taxon>
    </lineage>
</organism>
<accession>A0A6S7L1U0</accession>
<feature type="non-terminal residue" evidence="1">
    <location>
        <position position="1"/>
    </location>
</feature>
<reference evidence="1" key="1">
    <citation type="submission" date="2020-04" db="EMBL/GenBank/DDBJ databases">
        <authorList>
            <person name="Alioto T."/>
            <person name="Alioto T."/>
            <person name="Gomez Garrido J."/>
        </authorList>
    </citation>
    <scope>NUCLEOTIDE SEQUENCE</scope>
    <source>
        <strain evidence="1">A484AB</strain>
    </source>
</reference>
<evidence type="ECO:0000313" key="1">
    <source>
        <dbReference type="EMBL" id="CAB4026419.1"/>
    </source>
</evidence>
<dbReference type="Proteomes" id="UP001152795">
    <property type="component" value="Unassembled WGS sequence"/>
</dbReference>
<feature type="non-terminal residue" evidence="1">
    <location>
        <position position="86"/>
    </location>
</feature>
<name>A0A6S7L1U0_PARCT</name>